<dbReference type="GO" id="GO:0050906">
    <property type="term" value="P:detection of stimulus involved in sensory perception"/>
    <property type="evidence" value="ECO:0007669"/>
    <property type="project" value="UniProtKB-ARBA"/>
</dbReference>
<keyword evidence="3" id="KW-1003">Cell membrane</keyword>
<dbReference type="SUPFAM" id="SSF53850">
    <property type="entry name" value="Periplasmic binding protein-like II"/>
    <property type="match status" value="1"/>
</dbReference>
<evidence type="ECO:0000256" key="6">
    <source>
        <dbReference type="ARBA" id="ARBA00023136"/>
    </source>
</evidence>
<dbReference type="Gene3D" id="1.10.287.70">
    <property type="match status" value="1"/>
</dbReference>
<keyword evidence="8" id="KW-0325">Glycoprotein</keyword>
<keyword evidence="7 11" id="KW-0675">Receptor</keyword>
<evidence type="ECO:0000256" key="2">
    <source>
        <dbReference type="ARBA" id="ARBA00008685"/>
    </source>
</evidence>
<dbReference type="InterPro" id="IPR052192">
    <property type="entry name" value="Insect_Ionotropic_Sensory_Rcpt"/>
</dbReference>
<evidence type="ECO:0000256" key="3">
    <source>
        <dbReference type="ARBA" id="ARBA00022475"/>
    </source>
</evidence>
<dbReference type="PANTHER" id="PTHR42643">
    <property type="entry name" value="IONOTROPIC RECEPTOR 20A-RELATED"/>
    <property type="match status" value="1"/>
</dbReference>
<keyword evidence="4 9" id="KW-0812">Transmembrane</keyword>
<comment type="subcellular location">
    <subcellularLocation>
        <location evidence="1">Cell membrane</location>
        <topology evidence="1">Multi-pass membrane protein</topology>
    </subcellularLocation>
</comment>
<proteinExistence type="evidence at transcript level"/>
<name>A0A0E3U384_9SCAR</name>
<dbReference type="AlphaFoldDB" id="A0A0E3U384"/>
<feature type="transmembrane region" description="Helical" evidence="9">
    <location>
        <begin position="366"/>
        <end position="385"/>
    </location>
</feature>
<keyword evidence="5 9" id="KW-1133">Transmembrane helix</keyword>
<evidence type="ECO:0000256" key="8">
    <source>
        <dbReference type="ARBA" id="ARBA00023180"/>
    </source>
</evidence>
<organism evidence="11">
    <name type="scientific">Anomala corpulenta</name>
    <dbReference type="NCBI Taxonomy" id="931571"/>
    <lineage>
        <taxon>Eukaryota</taxon>
        <taxon>Metazoa</taxon>
        <taxon>Ecdysozoa</taxon>
        <taxon>Arthropoda</taxon>
        <taxon>Hexapoda</taxon>
        <taxon>Insecta</taxon>
        <taxon>Pterygota</taxon>
        <taxon>Neoptera</taxon>
        <taxon>Endopterygota</taxon>
        <taxon>Coleoptera</taxon>
        <taxon>Polyphaga</taxon>
        <taxon>Scarabaeiformia</taxon>
        <taxon>Scarabaeidae</taxon>
        <taxon>Rutelinae</taxon>
        <taxon>Anomala</taxon>
    </lineage>
</organism>
<evidence type="ECO:0000259" key="10">
    <source>
        <dbReference type="Pfam" id="PF00060"/>
    </source>
</evidence>
<evidence type="ECO:0000256" key="7">
    <source>
        <dbReference type="ARBA" id="ARBA00023170"/>
    </source>
</evidence>
<comment type="similarity">
    <text evidence="2">Belongs to the glutamate-gated ion channel (TC 1.A.10.1) family.</text>
</comment>
<dbReference type="GO" id="GO:0015276">
    <property type="term" value="F:ligand-gated monoatomic ion channel activity"/>
    <property type="evidence" value="ECO:0007669"/>
    <property type="project" value="InterPro"/>
</dbReference>
<evidence type="ECO:0000256" key="5">
    <source>
        <dbReference type="ARBA" id="ARBA00022989"/>
    </source>
</evidence>
<dbReference type="GO" id="GO:0005886">
    <property type="term" value="C:plasma membrane"/>
    <property type="evidence" value="ECO:0007669"/>
    <property type="project" value="UniProtKB-SubCell"/>
</dbReference>
<feature type="transmembrane region" description="Helical" evidence="9">
    <location>
        <begin position="435"/>
        <end position="462"/>
    </location>
</feature>
<dbReference type="EMBL" id="KM251705">
    <property type="protein sequence ID" value="AKC58586.1"/>
    <property type="molecule type" value="mRNA"/>
</dbReference>
<feature type="transmembrane region" description="Helical" evidence="9">
    <location>
        <begin position="637"/>
        <end position="658"/>
    </location>
</feature>
<accession>A0A0E3U384</accession>
<feature type="domain" description="Ionotropic glutamate receptor C-terminal" evidence="10">
    <location>
        <begin position="366"/>
        <end position="645"/>
    </location>
</feature>
<dbReference type="InterPro" id="IPR001320">
    <property type="entry name" value="Iontro_rcpt_C"/>
</dbReference>
<dbReference type="Gene3D" id="3.40.190.10">
    <property type="entry name" value="Periplasmic binding protein-like II"/>
    <property type="match status" value="1"/>
</dbReference>
<gene>
    <name evidence="11" type="primary">IR21a</name>
</gene>
<evidence type="ECO:0000256" key="9">
    <source>
        <dbReference type="SAM" id="Phobius"/>
    </source>
</evidence>
<keyword evidence="6 9" id="KW-0472">Membrane</keyword>
<protein>
    <submittedName>
        <fullName evidence="11">Chemosensory ionotropic receptor 21a</fullName>
    </submittedName>
</protein>
<evidence type="ECO:0000313" key="11">
    <source>
        <dbReference type="EMBL" id="AKC58586.1"/>
    </source>
</evidence>
<evidence type="ECO:0000256" key="4">
    <source>
        <dbReference type="ARBA" id="ARBA00022692"/>
    </source>
</evidence>
<dbReference type="PANTHER" id="PTHR42643:SF24">
    <property type="entry name" value="IONOTROPIC RECEPTOR 60A"/>
    <property type="match status" value="1"/>
</dbReference>
<reference evidence="11" key="1">
    <citation type="journal article" date="2015" name="PLoS ONE">
        <title>Chemosensory Gene Families in Adult Antennae of Anomala corpulenta Motschulsky (Coleoptera: Scarabaeidae: Rutelinae).</title>
        <authorList>
            <person name="Li X."/>
            <person name="Ju Q."/>
            <person name="Jie W."/>
            <person name="Li F."/>
            <person name="Jiang X."/>
            <person name="Hu J."/>
            <person name="Qu M."/>
        </authorList>
    </citation>
    <scope>NUCLEOTIDE SEQUENCE</scope>
</reference>
<feature type="non-terminal residue" evidence="11">
    <location>
        <position position="1"/>
    </location>
</feature>
<dbReference type="Pfam" id="PF00060">
    <property type="entry name" value="Lig_chan"/>
    <property type="match status" value="1"/>
</dbReference>
<sequence>QADITDSEMKLRSVIITIFTINIAMAKLEKRALQKAHERSRIDKLMDKFLPRQDYDKTTSLAELFIQIFHDYLSECVPIIIYDDKINQYYPLLDIVFQKVNISFIHSMVVVKNGKNVDRNFTYTPDTHCFNYILLVDDIFSSKYLIGKQSTPKIVLITNSSQWRVNEFLMGDFARNLVNLLVIAPSTSPSITETDICYILYTHDLFVDGLGSSVPKVLTSWRDGELKRRHVDLFASKMKKGFSGHRFITSVTHEPPYVIQRGFDENDGIVWDGIEIRLLTLLSQLYNFTIDIKNFKDENFKSPTDKIIDNINNGIVNVGLAGLYLTVDRLEVGDISYPHSYDCAAFISLTSTALPRYRAIMGPFNWTVWLCLTIVYLMVIFPLALADKLTIKHLLKNPEEMENMFWYVFGTFTNCFTFGKDTWTKSRKLTPRVLIGFYWLFTTIITACYTGSIIAFITLPLYPQTVDTVAQLLAGRFRIGTLDKGGWEYWFQNVSDPQSQKLVKYIEYLPDIESGLKNITRAFFWPYAFLGSRARLNYIVQTNFTTTSKRSLFHISTECFAPFGVGIIFAKKSIYKNTIDKGISYLQQAGIVSKFESDIRWDYMRSPTGKLLQASGSTLKMLTVDDRSLALDDTQGMFLLLGAGFLLGFFALISETLGGCFRCLKRKRCDSSISSIPSNPRLYSLPTPRESIDSIQFSNNIQWDFAGEKMKTNINDNSRIDLHNFEKFFGEHINLIHYRRVSDRVNIAR</sequence>
<evidence type="ECO:0000256" key="1">
    <source>
        <dbReference type="ARBA" id="ARBA00004651"/>
    </source>
</evidence>